<evidence type="ECO:0000256" key="1">
    <source>
        <dbReference type="SAM" id="Phobius"/>
    </source>
</evidence>
<organism evidence="3 4">
    <name type="scientific">Desmophyllum pertusum</name>
    <dbReference type="NCBI Taxonomy" id="174260"/>
    <lineage>
        <taxon>Eukaryota</taxon>
        <taxon>Metazoa</taxon>
        <taxon>Cnidaria</taxon>
        <taxon>Anthozoa</taxon>
        <taxon>Hexacorallia</taxon>
        <taxon>Scleractinia</taxon>
        <taxon>Caryophylliina</taxon>
        <taxon>Caryophylliidae</taxon>
        <taxon>Desmophyllum</taxon>
    </lineage>
</organism>
<keyword evidence="1" id="KW-1133">Transmembrane helix</keyword>
<dbReference type="GO" id="GO:0001517">
    <property type="term" value="F:N-acetylglucosamine 6-O-sulfotransferase activity"/>
    <property type="evidence" value="ECO:0007669"/>
    <property type="project" value="TreeGrafter"/>
</dbReference>
<dbReference type="Pfam" id="PF00685">
    <property type="entry name" value="Sulfotransfer_1"/>
    <property type="match status" value="1"/>
</dbReference>
<keyword evidence="1" id="KW-0812">Transmembrane</keyword>
<keyword evidence="4" id="KW-1185">Reference proteome</keyword>
<dbReference type="PANTHER" id="PTHR10704">
    <property type="entry name" value="CARBOHYDRATE SULFOTRANSFERASE"/>
    <property type="match status" value="1"/>
</dbReference>
<dbReference type="Gene3D" id="3.40.50.300">
    <property type="entry name" value="P-loop containing nucleotide triphosphate hydrolases"/>
    <property type="match status" value="1"/>
</dbReference>
<dbReference type="InterPro" id="IPR027417">
    <property type="entry name" value="P-loop_NTPase"/>
</dbReference>
<evidence type="ECO:0000313" key="3">
    <source>
        <dbReference type="EMBL" id="KAJ7370848.1"/>
    </source>
</evidence>
<dbReference type="GO" id="GO:0006790">
    <property type="term" value="P:sulfur compound metabolic process"/>
    <property type="evidence" value="ECO:0007669"/>
    <property type="project" value="TreeGrafter"/>
</dbReference>
<name>A0A9W9YWL4_9CNID</name>
<evidence type="ECO:0000313" key="4">
    <source>
        <dbReference type="Proteomes" id="UP001163046"/>
    </source>
</evidence>
<reference evidence="3" key="1">
    <citation type="submission" date="2023-01" db="EMBL/GenBank/DDBJ databases">
        <title>Genome assembly of the deep-sea coral Lophelia pertusa.</title>
        <authorList>
            <person name="Herrera S."/>
            <person name="Cordes E."/>
        </authorList>
    </citation>
    <scope>NUCLEOTIDE SEQUENCE</scope>
    <source>
        <strain evidence="3">USNM1676648</strain>
        <tissue evidence="3">Polyp</tissue>
    </source>
</reference>
<gene>
    <name evidence="3" type="ORF">OS493_029392</name>
</gene>
<feature type="domain" description="Sulfotransferase" evidence="2">
    <location>
        <begin position="94"/>
        <end position="398"/>
    </location>
</feature>
<dbReference type="InterPro" id="IPR000863">
    <property type="entry name" value="Sulfotransferase_dom"/>
</dbReference>
<dbReference type="InterPro" id="IPR051135">
    <property type="entry name" value="Gal/GlcNAc/GalNAc_ST"/>
</dbReference>
<sequence length="429" mass="50014">MPSKNRWNKEIPASHSCQSNRALLYALFICSLGALVLVFTELAILVRIYPQRFEVEHDVHKPLENYKENDVISATKVLYPATEILADDKKRLNVIILTHMSSGSSFSGNIFNLHPDVFYLYEPLHDLRKCEYGDDWQLMNKTTNDAYRIDFSNLLRDLFTCRFIEENTLPRISPTFLMNAKHLAFMYWRLVNPELTNDAVRETCRAKKITVAKIMQTRLPREIGIQELERVCSSDPNQFDCLIIHLVRDPRAVLSSLLRRKFFIKDSRRQLFTSENLNAEATEFIKQNAQLLCSQVVDNLNYVKANWPKWFQGRYKLVRYEDIVTNPSIMADEMYKFVGLSMVQIINDWIVEGKQPVNTTGTQFSENDISRIDHWRSDRDPSLVSLFEEACEPLMKLMGYISVYESEHIEKNNGNPLITKEIPLLKDLR</sequence>
<evidence type="ECO:0000259" key="2">
    <source>
        <dbReference type="Pfam" id="PF00685"/>
    </source>
</evidence>
<proteinExistence type="predicted"/>
<dbReference type="Proteomes" id="UP001163046">
    <property type="component" value="Unassembled WGS sequence"/>
</dbReference>
<accession>A0A9W9YWL4</accession>
<comment type="caution">
    <text evidence="3">The sequence shown here is derived from an EMBL/GenBank/DDBJ whole genome shotgun (WGS) entry which is preliminary data.</text>
</comment>
<dbReference type="SUPFAM" id="SSF52540">
    <property type="entry name" value="P-loop containing nucleoside triphosphate hydrolases"/>
    <property type="match status" value="1"/>
</dbReference>
<protein>
    <recommendedName>
        <fullName evidence="2">Sulfotransferase domain-containing protein</fullName>
    </recommendedName>
</protein>
<dbReference type="OrthoDB" id="6138663at2759"/>
<dbReference type="AlphaFoldDB" id="A0A9W9YWL4"/>
<dbReference type="EMBL" id="MU826855">
    <property type="protein sequence ID" value="KAJ7370848.1"/>
    <property type="molecule type" value="Genomic_DNA"/>
</dbReference>
<feature type="transmembrane region" description="Helical" evidence="1">
    <location>
        <begin position="22"/>
        <end position="46"/>
    </location>
</feature>
<dbReference type="GO" id="GO:0006044">
    <property type="term" value="P:N-acetylglucosamine metabolic process"/>
    <property type="evidence" value="ECO:0007669"/>
    <property type="project" value="TreeGrafter"/>
</dbReference>
<keyword evidence="1" id="KW-0472">Membrane</keyword>
<dbReference type="PANTHER" id="PTHR10704:SF44">
    <property type="entry name" value="LD35051P-RELATED"/>
    <property type="match status" value="1"/>
</dbReference>